<keyword evidence="1" id="KW-0472">Membrane</keyword>
<dbReference type="Proteomes" id="UP000294817">
    <property type="component" value="Unassembled WGS sequence"/>
</dbReference>
<dbReference type="EMBL" id="SODZ01000001">
    <property type="protein sequence ID" value="TDX17404.1"/>
    <property type="molecule type" value="Genomic_DNA"/>
</dbReference>
<keyword evidence="1" id="KW-0812">Transmembrane</keyword>
<gene>
    <name evidence="2" type="ORF">C8D74_101123</name>
</gene>
<organism evidence="2 3">
    <name type="scientific">Petrotoga sibirica</name>
    <dbReference type="NCBI Taxonomy" id="156202"/>
    <lineage>
        <taxon>Bacteria</taxon>
        <taxon>Thermotogati</taxon>
        <taxon>Thermotogota</taxon>
        <taxon>Thermotogae</taxon>
        <taxon>Petrotogales</taxon>
        <taxon>Petrotogaceae</taxon>
        <taxon>Petrotoga</taxon>
    </lineage>
</organism>
<evidence type="ECO:0000256" key="1">
    <source>
        <dbReference type="SAM" id="Phobius"/>
    </source>
</evidence>
<sequence length="67" mass="7899">MKLRGKIVSRNLIVFISGFIVFLIIILYSITNYIIENNAEKLIVSTELKKQYFNNFFQNIEQDLNVN</sequence>
<accession>A0A4R8EXB5</accession>
<comment type="caution">
    <text evidence="2">The sequence shown here is derived from an EMBL/GenBank/DDBJ whole genome shotgun (WGS) entry which is preliminary data.</text>
</comment>
<dbReference type="RefSeq" id="WP_103876565.1">
    <property type="nucleotide sequence ID" value="NZ_SODZ01000001.1"/>
</dbReference>
<dbReference type="AlphaFoldDB" id="A0A4R8EXB5"/>
<keyword evidence="3" id="KW-1185">Reference proteome</keyword>
<evidence type="ECO:0000313" key="2">
    <source>
        <dbReference type="EMBL" id="TDX17404.1"/>
    </source>
</evidence>
<feature type="transmembrane region" description="Helical" evidence="1">
    <location>
        <begin position="12"/>
        <end position="35"/>
    </location>
</feature>
<keyword evidence="1" id="KW-1133">Transmembrane helix</keyword>
<proteinExistence type="predicted"/>
<evidence type="ECO:0000313" key="3">
    <source>
        <dbReference type="Proteomes" id="UP000294817"/>
    </source>
</evidence>
<name>A0A4R8EXB5_9BACT</name>
<reference evidence="2 3" key="1">
    <citation type="submission" date="2019-03" db="EMBL/GenBank/DDBJ databases">
        <title>Genomic Encyclopedia of Type Strains, Phase IV (KMG-IV): sequencing the most valuable type-strain genomes for metagenomic binning, comparative biology and taxonomic classification.</title>
        <authorList>
            <person name="Goeker M."/>
        </authorList>
    </citation>
    <scope>NUCLEOTIDE SEQUENCE [LARGE SCALE GENOMIC DNA]</scope>
    <source>
        <strain evidence="2 3">DSM 13575</strain>
    </source>
</reference>
<protein>
    <submittedName>
        <fullName evidence="2">Uncharacterized protein</fullName>
    </submittedName>
</protein>